<dbReference type="InterPro" id="IPR010920">
    <property type="entry name" value="LSM_dom_sf"/>
</dbReference>
<dbReference type="InterPro" id="IPR034110">
    <property type="entry name" value="LSMD1_Sm"/>
</dbReference>
<evidence type="ECO:0000259" key="1">
    <source>
        <dbReference type="PROSITE" id="PS52002"/>
    </source>
</evidence>
<dbReference type="EMBL" id="JAKJXP020000140">
    <property type="protein sequence ID" value="KAK7743314.1"/>
    <property type="molecule type" value="Genomic_DNA"/>
</dbReference>
<feature type="domain" description="Sm" evidence="1">
    <location>
        <begin position="9"/>
        <end position="103"/>
    </location>
</feature>
<dbReference type="AlphaFoldDB" id="A0AAN9YHM9"/>
<dbReference type="GO" id="GO:0003723">
    <property type="term" value="F:RNA binding"/>
    <property type="evidence" value="ECO:0007669"/>
    <property type="project" value="InterPro"/>
</dbReference>
<dbReference type="CDD" id="cd06168">
    <property type="entry name" value="LSMD1"/>
    <property type="match status" value="1"/>
</dbReference>
<dbReference type="Pfam" id="PF01423">
    <property type="entry name" value="LSM"/>
    <property type="match status" value="1"/>
</dbReference>
<dbReference type="PANTHER" id="PTHR10701:SF5">
    <property type="entry name" value="N-ALPHA-ACETYLTRANSFERASE 38, NATC AUXILIARY SUBUNIT"/>
    <property type="match status" value="1"/>
</dbReference>
<dbReference type="PANTHER" id="PTHR10701">
    <property type="entry name" value="SMALL NUCLEAR RIBONUCLEOPROTEIN-ASSOCIATED PROTEIN B AND N"/>
    <property type="match status" value="1"/>
</dbReference>
<organism evidence="2 3">
    <name type="scientific">Diatrype stigma</name>
    <dbReference type="NCBI Taxonomy" id="117547"/>
    <lineage>
        <taxon>Eukaryota</taxon>
        <taxon>Fungi</taxon>
        <taxon>Dikarya</taxon>
        <taxon>Ascomycota</taxon>
        <taxon>Pezizomycotina</taxon>
        <taxon>Sordariomycetes</taxon>
        <taxon>Xylariomycetidae</taxon>
        <taxon>Xylariales</taxon>
        <taxon>Diatrypaceae</taxon>
        <taxon>Diatrype</taxon>
    </lineage>
</organism>
<dbReference type="PROSITE" id="PS52002">
    <property type="entry name" value="SM"/>
    <property type="match status" value="1"/>
</dbReference>
<dbReference type="SMART" id="SM00651">
    <property type="entry name" value="Sm"/>
    <property type="match status" value="1"/>
</dbReference>
<evidence type="ECO:0000313" key="2">
    <source>
        <dbReference type="EMBL" id="KAK7743314.1"/>
    </source>
</evidence>
<proteinExistence type="predicted"/>
<protein>
    <recommendedName>
        <fullName evidence="1">Sm domain-containing protein</fullName>
    </recommendedName>
</protein>
<dbReference type="Proteomes" id="UP001320420">
    <property type="component" value="Unassembled WGS sequence"/>
</dbReference>
<dbReference type="GO" id="GO:0031417">
    <property type="term" value="C:NatC complex"/>
    <property type="evidence" value="ECO:0007669"/>
    <property type="project" value="InterPro"/>
</dbReference>
<name>A0AAN9YHM9_9PEZI</name>
<comment type="caution">
    <text evidence="2">The sequence shown here is derived from an EMBL/GenBank/DDBJ whole genome shotgun (WGS) entry which is preliminary data.</text>
</comment>
<dbReference type="SUPFAM" id="SSF50182">
    <property type="entry name" value="Sm-like ribonucleoproteins"/>
    <property type="match status" value="1"/>
</dbReference>
<sequence>MDPAQEKAGAESFLKSLINKTLRVHTTDSRMFVGTFKCTDPNSNVILSLTHEYRQPSRQKLAELAATADPGSEMVSADMTSRYLGLIVIPGEYIVKMEAEEFVSQMKTRSPFGRRDFFSG</sequence>
<evidence type="ECO:0000313" key="3">
    <source>
        <dbReference type="Proteomes" id="UP001320420"/>
    </source>
</evidence>
<dbReference type="InterPro" id="IPR050914">
    <property type="entry name" value="snRNP_SmB/NAA38-like"/>
</dbReference>
<dbReference type="InterPro" id="IPR001163">
    <property type="entry name" value="Sm_dom_euk/arc"/>
</dbReference>
<accession>A0AAN9YHM9</accession>
<gene>
    <name evidence="2" type="ORF">SLS62_010686</name>
</gene>
<reference evidence="2 3" key="1">
    <citation type="submission" date="2024-02" db="EMBL/GenBank/DDBJ databases">
        <title>De novo assembly and annotation of 12 fungi associated with fruit tree decline syndrome in Ontario, Canada.</title>
        <authorList>
            <person name="Sulman M."/>
            <person name="Ellouze W."/>
            <person name="Ilyukhin E."/>
        </authorList>
    </citation>
    <scope>NUCLEOTIDE SEQUENCE [LARGE SCALE GENOMIC DNA]</scope>
    <source>
        <strain evidence="2 3">M11/M66-122</strain>
    </source>
</reference>
<dbReference type="Gene3D" id="2.30.30.100">
    <property type="match status" value="1"/>
</dbReference>
<keyword evidence="3" id="KW-1185">Reference proteome</keyword>
<dbReference type="InterPro" id="IPR047575">
    <property type="entry name" value="Sm"/>
</dbReference>